<sequence length="59" mass="6808">MKNRINSEFSFEVWINNDFDLMANETGSYDDNWLVSASDLFGQMDLPTDDTANYYDEAA</sequence>
<dbReference type="Proteomes" id="UP000033054">
    <property type="component" value="Chromosome"/>
</dbReference>
<dbReference type="KEGG" id="srd:SD10_28205"/>
<accession>A0A0E4A128</accession>
<evidence type="ECO:0000313" key="2">
    <source>
        <dbReference type="Proteomes" id="UP000033054"/>
    </source>
</evidence>
<name>A0A0E4A128_9BACT</name>
<protein>
    <submittedName>
        <fullName evidence="1">Uncharacterized protein</fullName>
    </submittedName>
</protein>
<organism evidence="1 2">
    <name type="scientific">Spirosoma radiotolerans</name>
    <dbReference type="NCBI Taxonomy" id="1379870"/>
    <lineage>
        <taxon>Bacteria</taxon>
        <taxon>Pseudomonadati</taxon>
        <taxon>Bacteroidota</taxon>
        <taxon>Cytophagia</taxon>
        <taxon>Cytophagales</taxon>
        <taxon>Cytophagaceae</taxon>
        <taxon>Spirosoma</taxon>
    </lineage>
</organism>
<dbReference type="AlphaFoldDB" id="A0A0E4A128"/>
<gene>
    <name evidence="1" type="ORF">SD10_28205</name>
</gene>
<reference evidence="1 2" key="1">
    <citation type="journal article" date="2014" name="Curr. Microbiol.">
        <title>Spirosoma radiotolerans sp. nov., a gamma-radiation-resistant bacterium isolated from gamma ray-irradiated soil.</title>
        <authorList>
            <person name="Lee J.J."/>
            <person name="Srinivasan S."/>
            <person name="Lim S."/>
            <person name="Joe M."/>
            <person name="Im S."/>
            <person name="Bae S.I."/>
            <person name="Park K.R."/>
            <person name="Han J.H."/>
            <person name="Park S.H."/>
            <person name="Joo B.M."/>
            <person name="Park S.J."/>
            <person name="Kim M.K."/>
        </authorList>
    </citation>
    <scope>NUCLEOTIDE SEQUENCE [LARGE SCALE GENOMIC DNA]</scope>
    <source>
        <strain evidence="1 2">DG5A</strain>
    </source>
</reference>
<dbReference type="EMBL" id="CP010429">
    <property type="protein sequence ID" value="AKD58208.1"/>
    <property type="molecule type" value="Genomic_DNA"/>
</dbReference>
<evidence type="ECO:0000313" key="1">
    <source>
        <dbReference type="EMBL" id="AKD58208.1"/>
    </source>
</evidence>
<proteinExistence type="predicted"/>
<dbReference type="HOGENOM" id="CLU_2958489_0_0_10"/>
<dbReference type="PATRIC" id="fig|1379870.5.peg.6085"/>
<keyword evidence="2" id="KW-1185">Reference proteome</keyword>
<dbReference type="OrthoDB" id="964611at2"/>
<dbReference type="RefSeq" id="WP_046578763.1">
    <property type="nucleotide sequence ID" value="NZ_CP010429.1"/>
</dbReference>